<evidence type="ECO:0000313" key="1">
    <source>
        <dbReference type="Proteomes" id="UP000887575"/>
    </source>
</evidence>
<dbReference type="Proteomes" id="UP000887575">
    <property type="component" value="Unassembled WGS sequence"/>
</dbReference>
<evidence type="ECO:0000313" key="2">
    <source>
        <dbReference type="WBParaSite" id="MBELARI_LOCUS9427"/>
    </source>
</evidence>
<accession>A0AAF3FRT9</accession>
<sequence>MEYRKISIQGIQKLQECMLVDVKEAEWKEIGNKMFRDGKVLEKEWKEMCEELNEEMDAGRSLEEALDVVAPKCERVSASQITHFIDIALNLCFVYWLVCCEVFQKQMSHKSFDKPHFVNYDLNEA</sequence>
<reference evidence="2" key="1">
    <citation type="submission" date="2024-02" db="UniProtKB">
        <authorList>
            <consortium name="WormBaseParasite"/>
        </authorList>
    </citation>
    <scope>IDENTIFICATION</scope>
</reference>
<protein>
    <submittedName>
        <fullName evidence="2">Uncharacterized protein</fullName>
    </submittedName>
</protein>
<dbReference type="AlphaFoldDB" id="A0AAF3FRT9"/>
<dbReference type="WBParaSite" id="MBELARI_LOCUS9427">
    <property type="protein sequence ID" value="MBELARI_LOCUS9427"/>
    <property type="gene ID" value="MBELARI_LOCUS9427"/>
</dbReference>
<name>A0AAF3FRT9_9BILA</name>
<keyword evidence="1" id="KW-1185">Reference proteome</keyword>
<proteinExistence type="predicted"/>
<organism evidence="1 2">
    <name type="scientific">Mesorhabditis belari</name>
    <dbReference type="NCBI Taxonomy" id="2138241"/>
    <lineage>
        <taxon>Eukaryota</taxon>
        <taxon>Metazoa</taxon>
        <taxon>Ecdysozoa</taxon>
        <taxon>Nematoda</taxon>
        <taxon>Chromadorea</taxon>
        <taxon>Rhabditida</taxon>
        <taxon>Rhabditina</taxon>
        <taxon>Rhabditomorpha</taxon>
        <taxon>Rhabditoidea</taxon>
        <taxon>Rhabditidae</taxon>
        <taxon>Mesorhabditinae</taxon>
        <taxon>Mesorhabditis</taxon>
    </lineage>
</organism>